<sequence length="40" mass="4479">MMLDTRQFIINNIQAYYGDGPEPALADIILSIEKGIRGLQ</sequence>
<dbReference type="EMBL" id="LAZR01009856">
    <property type="protein sequence ID" value="KKM70215.1"/>
    <property type="molecule type" value="Genomic_DNA"/>
</dbReference>
<organism evidence="1">
    <name type="scientific">marine sediment metagenome</name>
    <dbReference type="NCBI Taxonomy" id="412755"/>
    <lineage>
        <taxon>unclassified sequences</taxon>
        <taxon>metagenomes</taxon>
        <taxon>ecological metagenomes</taxon>
    </lineage>
</organism>
<dbReference type="AlphaFoldDB" id="A0A0F9M0J0"/>
<protein>
    <submittedName>
        <fullName evidence="1">Uncharacterized protein</fullName>
    </submittedName>
</protein>
<reference evidence="1" key="1">
    <citation type="journal article" date="2015" name="Nature">
        <title>Complex archaea that bridge the gap between prokaryotes and eukaryotes.</title>
        <authorList>
            <person name="Spang A."/>
            <person name="Saw J.H."/>
            <person name="Jorgensen S.L."/>
            <person name="Zaremba-Niedzwiedzka K."/>
            <person name="Martijn J."/>
            <person name="Lind A.E."/>
            <person name="van Eijk R."/>
            <person name="Schleper C."/>
            <person name="Guy L."/>
            <person name="Ettema T.J."/>
        </authorList>
    </citation>
    <scope>NUCLEOTIDE SEQUENCE</scope>
</reference>
<gene>
    <name evidence="1" type="ORF">LCGC14_1442990</name>
</gene>
<proteinExistence type="predicted"/>
<name>A0A0F9M0J0_9ZZZZ</name>
<comment type="caution">
    <text evidence="1">The sequence shown here is derived from an EMBL/GenBank/DDBJ whole genome shotgun (WGS) entry which is preliminary data.</text>
</comment>
<accession>A0A0F9M0J0</accession>
<evidence type="ECO:0000313" key="1">
    <source>
        <dbReference type="EMBL" id="KKM70215.1"/>
    </source>
</evidence>